<sequence length="172" mass="17883">MDRISTSTAVAQMPAVTDDGTPGFFAGGNPSAGTPATFVSADFLNGMQEELVGVITAAGLTPSKTNLTQLLAAMKKLFVRLGSDADAALGIGLDATDGLPHAYASGVDRGAFCLMSAFAGGLAARGETGTWVLPDGHIMQVFPTPTFTIEQANTPQPYKFTYPTAFPRLRTH</sequence>
<evidence type="ECO:0000313" key="1">
    <source>
        <dbReference type="EMBL" id="KAB8122562.1"/>
    </source>
</evidence>
<reference evidence="1 2" key="1">
    <citation type="submission" date="2018-09" db="EMBL/GenBank/DDBJ databases">
        <title>Genome sequence and characterization of the bcs clusters for the production of nanocellulose from the low pH resistant strain Komagataeibacter medellinensis ID13488.</title>
        <authorList>
            <person name="Hernandez-Arriaga A.M."/>
            <person name="Del Cerro C."/>
            <person name="Urbina L."/>
            <person name="Eceiza A."/>
            <person name="Retegi A."/>
            <person name="Prieto M.A."/>
        </authorList>
    </citation>
    <scope>NUCLEOTIDE SEQUENCE [LARGE SCALE GENOMIC DNA]</scope>
    <source>
        <strain evidence="1 2">ID13488</strain>
    </source>
</reference>
<evidence type="ECO:0000313" key="2">
    <source>
        <dbReference type="Proteomes" id="UP000427842"/>
    </source>
</evidence>
<gene>
    <name evidence="1" type="ORF">D3W54_15435</name>
</gene>
<name>A0ABQ6VRT7_9PROT</name>
<accession>A0ABQ6VRT7</accession>
<keyword evidence="2" id="KW-1185">Reference proteome</keyword>
<dbReference type="EMBL" id="QYAZ01000002">
    <property type="protein sequence ID" value="KAB8122562.1"/>
    <property type="molecule type" value="Genomic_DNA"/>
</dbReference>
<comment type="caution">
    <text evidence="1">The sequence shown here is derived from an EMBL/GenBank/DDBJ whole genome shotgun (WGS) entry which is preliminary data.</text>
</comment>
<dbReference type="Proteomes" id="UP000427842">
    <property type="component" value="Unassembled WGS sequence"/>
</dbReference>
<dbReference type="RefSeq" id="WP_153472589.1">
    <property type="nucleotide sequence ID" value="NZ_QYAZ01000002.1"/>
</dbReference>
<proteinExistence type="predicted"/>
<organism evidence="1 2">
    <name type="scientific">Komagataeibacter medellinensis</name>
    <dbReference type="NCBI Taxonomy" id="1177712"/>
    <lineage>
        <taxon>Bacteria</taxon>
        <taxon>Pseudomonadati</taxon>
        <taxon>Pseudomonadota</taxon>
        <taxon>Alphaproteobacteria</taxon>
        <taxon>Acetobacterales</taxon>
        <taxon>Acetobacteraceae</taxon>
        <taxon>Komagataeibacter</taxon>
    </lineage>
</organism>
<protein>
    <submittedName>
        <fullName evidence="1">Uncharacterized protein</fullName>
    </submittedName>
</protein>